<dbReference type="PANTHER" id="PTHR43459">
    <property type="entry name" value="ENOYL-COA HYDRATASE"/>
    <property type="match status" value="1"/>
</dbReference>
<dbReference type="RefSeq" id="WP_054359502.1">
    <property type="nucleotide sequence ID" value="NZ_LJYW01000001.1"/>
</dbReference>
<reference evidence="2 3" key="1">
    <citation type="submission" date="2015-09" db="EMBL/GenBank/DDBJ databases">
        <authorList>
            <consortium name="Swine Surveillance"/>
        </authorList>
    </citation>
    <scope>NUCLEOTIDE SEQUENCE [LARGE SCALE GENOMIC DNA]</scope>
    <source>
        <strain evidence="2 3">16</strain>
    </source>
</reference>
<dbReference type="InterPro" id="IPR001753">
    <property type="entry name" value="Enoyl-CoA_hydra/iso"/>
</dbReference>
<dbReference type="AlphaFoldDB" id="A0A0N8GF50"/>
<evidence type="ECO:0000313" key="2">
    <source>
        <dbReference type="EMBL" id="KPL53337.1"/>
    </source>
</evidence>
<evidence type="ECO:0000313" key="3">
    <source>
        <dbReference type="Proteomes" id="UP000048984"/>
    </source>
</evidence>
<gene>
    <name evidence="2" type="ORF">ABB55_14860</name>
</gene>
<dbReference type="Gene3D" id="3.90.226.10">
    <property type="entry name" value="2-enoyl-CoA Hydratase, Chain A, domain 1"/>
    <property type="match status" value="1"/>
</dbReference>
<protein>
    <submittedName>
        <fullName evidence="2">Enoyl-CoA hydratase</fullName>
    </submittedName>
</protein>
<accession>A0A0N8GF50</accession>
<name>A0A0N8GF50_9HYPH</name>
<dbReference type="EMBL" id="LJYW01000001">
    <property type="protein sequence ID" value="KPL53337.1"/>
    <property type="molecule type" value="Genomic_DNA"/>
</dbReference>
<dbReference type="SUPFAM" id="SSF52096">
    <property type="entry name" value="ClpP/crotonase"/>
    <property type="match status" value="1"/>
</dbReference>
<dbReference type="PANTHER" id="PTHR43459:SF1">
    <property type="entry name" value="EG:BACN32G11.4 PROTEIN"/>
    <property type="match status" value="1"/>
</dbReference>
<dbReference type="GO" id="GO:0003824">
    <property type="term" value="F:catalytic activity"/>
    <property type="evidence" value="ECO:0007669"/>
    <property type="project" value="UniProtKB-ARBA"/>
</dbReference>
<dbReference type="InterPro" id="IPR029045">
    <property type="entry name" value="ClpP/crotonase-like_dom_sf"/>
</dbReference>
<comment type="caution">
    <text evidence="2">The sequence shown here is derived from an EMBL/GenBank/DDBJ whole genome shotgun (WGS) entry which is preliminary data.</text>
</comment>
<organism evidence="2 3">
    <name type="scientific">Prosthecodimorpha hirschii</name>
    <dbReference type="NCBI Taxonomy" id="665126"/>
    <lineage>
        <taxon>Bacteria</taxon>
        <taxon>Pseudomonadati</taxon>
        <taxon>Pseudomonadota</taxon>
        <taxon>Alphaproteobacteria</taxon>
        <taxon>Hyphomicrobiales</taxon>
        <taxon>Ancalomicrobiaceae</taxon>
        <taxon>Prosthecodimorpha</taxon>
    </lineage>
</organism>
<proteinExistence type="inferred from homology"/>
<dbReference type="CDD" id="cd06558">
    <property type="entry name" value="crotonase-like"/>
    <property type="match status" value="1"/>
</dbReference>
<dbReference type="Proteomes" id="UP000048984">
    <property type="component" value="Unassembled WGS sequence"/>
</dbReference>
<comment type="similarity">
    <text evidence="1">Belongs to the enoyl-CoA hydratase/isomerase family.</text>
</comment>
<sequence length="264" mass="28365">MTQTTYQSVTIEVADRIATVTLNRPEVLNAVGAVMHAELRHVFRDLAEREDCDVVVLTGAGRAFCAGGDLAWLQSMIDEPDRFLAILEEAKGIVFSMLELPKPMICRMNGDAIGLGATLALCCDMVVASETARFGDTHVRAGLVAGDGAAVILPYVVGYMRAKEMLLTGALVSAQEGREMGLINHVVPAAELDAKVALLAGRLVGGATRAIRYTKIALNKKLRAYAQEQMDMLMAYEALSSRSADHAEAIDAIRSGRKPVFSGR</sequence>
<evidence type="ECO:0000256" key="1">
    <source>
        <dbReference type="ARBA" id="ARBA00005254"/>
    </source>
</evidence>
<reference evidence="2 3" key="2">
    <citation type="submission" date="2015-10" db="EMBL/GenBank/DDBJ databases">
        <title>Draft Genome Sequence of Prosthecomicrobium hirschii ATCC 27832.</title>
        <authorList>
            <person name="Daniel J."/>
            <person name="Givan S.A."/>
            <person name="Brun Y.V."/>
            <person name="Brown P.J."/>
        </authorList>
    </citation>
    <scope>NUCLEOTIDE SEQUENCE [LARGE SCALE GENOMIC DNA]</scope>
    <source>
        <strain evidence="2 3">16</strain>
    </source>
</reference>
<dbReference type="InterPro" id="IPR014748">
    <property type="entry name" value="Enoyl-CoA_hydra_C"/>
</dbReference>
<keyword evidence="3" id="KW-1185">Reference proteome</keyword>
<dbReference type="Gene3D" id="1.10.12.10">
    <property type="entry name" value="Lyase 2-enoyl-coa Hydratase, Chain A, domain 2"/>
    <property type="match status" value="1"/>
</dbReference>
<dbReference type="STRING" id="665126.ABB55_14860"/>
<dbReference type="Pfam" id="PF00378">
    <property type="entry name" value="ECH_1"/>
    <property type="match status" value="1"/>
</dbReference>